<protein>
    <submittedName>
        <fullName evidence="6">TetR/AcrR family transcriptional regulator</fullName>
    </submittedName>
</protein>
<gene>
    <name evidence="6" type="ORF">Q8G35_14885</name>
</gene>
<evidence type="ECO:0000313" key="7">
    <source>
        <dbReference type="Proteomes" id="UP001178277"/>
    </source>
</evidence>
<keyword evidence="1" id="KW-0805">Transcription regulation</keyword>
<name>A0AA90NU34_9BACI</name>
<dbReference type="InterPro" id="IPR001647">
    <property type="entry name" value="HTH_TetR"/>
</dbReference>
<reference evidence="6" key="1">
    <citation type="submission" date="2023-07" db="EMBL/GenBank/DDBJ databases">
        <title>Murine gut Bacillus species.</title>
        <authorList>
            <person name="Gutman E."/>
            <person name="Hashuel R."/>
            <person name="Litvak Y."/>
        </authorList>
    </citation>
    <scope>NUCLEOTIDE SEQUENCE</scope>
    <source>
        <strain evidence="6">RU283</strain>
    </source>
</reference>
<proteinExistence type="predicted"/>
<dbReference type="Gene3D" id="1.10.357.10">
    <property type="entry name" value="Tetracycline Repressor, domain 2"/>
    <property type="match status" value="1"/>
</dbReference>
<dbReference type="EMBL" id="JAUUTP010000015">
    <property type="protein sequence ID" value="MDP1419664.1"/>
    <property type="molecule type" value="Genomic_DNA"/>
</dbReference>
<dbReference type="PROSITE" id="PS50977">
    <property type="entry name" value="HTH_TETR_2"/>
    <property type="match status" value="1"/>
</dbReference>
<dbReference type="SUPFAM" id="SSF48498">
    <property type="entry name" value="Tetracyclin repressor-like, C-terminal domain"/>
    <property type="match status" value="1"/>
</dbReference>
<organism evidence="6 7">
    <name type="scientific">Peribacillus simplex</name>
    <dbReference type="NCBI Taxonomy" id="1478"/>
    <lineage>
        <taxon>Bacteria</taxon>
        <taxon>Bacillati</taxon>
        <taxon>Bacillota</taxon>
        <taxon>Bacilli</taxon>
        <taxon>Bacillales</taxon>
        <taxon>Bacillaceae</taxon>
        <taxon>Peribacillus</taxon>
    </lineage>
</organism>
<comment type="caution">
    <text evidence="6">The sequence shown here is derived from an EMBL/GenBank/DDBJ whole genome shotgun (WGS) entry which is preliminary data.</text>
</comment>
<keyword evidence="3" id="KW-0804">Transcription</keyword>
<dbReference type="Proteomes" id="UP001178277">
    <property type="component" value="Unassembled WGS sequence"/>
</dbReference>
<dbReference type="InterPro" id="IPR009057">
    <property type="entry name" value="Homeodomain-like_sf"/>
</dbReference>
<dbReference type="RefSeq" id="WP_305160985.1">
    <property type="nucleotide sequence ID" value="NZ_JAUUTP010000015.1"/>
</dbReference>
<evidence type="ECO:0000313" key="6">
    <source>
        <dbReference type="EMBL" id="MDP1419664.1"/>
    </source>
</evidence>
<evidence type="ECO:0000256" key="2">
    <source>
        <dbReference type="ARBA" id="ARBA00023125"/>
    </source>
</evidence>
<dbReference type="SUPFAM" id="SSF46689">
    <property type="entry name" value="Homeodomain-like"/>
    <property type="match status" value="1"/>
</dbReference>
<evidence type="ECO:0000256" key="4">
    <source>
        <dbReference type="PROSITE-ProRule" id="PRU00335"/>
    </source>
</evidence>
<keyword evidence="2 4" id="KW-0238">DNA-binding</keyword>
<dbReference type="InterPro" id="IPR004111">
    <property type="entry name" value="Repressor_TetR_C"/>
</dbReference>
<dbReference type="InterPro" id="IPR036271">
    <property type="entry name" value="Tet_transcr_reg_TetR-rel_C_sf"/>
</dbReference>
<evidence type="ECO:0000259" key="5">
    <source>
        <dbReference type="PROSITE" id="PS50977"/>
    </source>
</evidence>
<dbReference type="AlphaFoldDB" id="A0AA90NU34"/>
<dbReference type="Pfam" id="PF02909">
    <property type="entry name" value="TetR_C_1"/>
    <property type="match status" value="1"/>
</dbReference>
<dbReference type="Pfam" id="PF00440">
    <property type="entry name" value="TetR_N"/>
    <property type="match status" value="1"/>
</dbReference>
<dbReference type="GO" id="GO:0045892">
    <property type="term" value="P:negative regulation of DNA-templated transcription"/>
    <property type="evidence" value="ECO:0007669"/>
    <property type="project" value="InterPro"/>
</dbReference>
<evidence type="ECO:0000256" key="3">
    <source>
        <dbReference type="ARBA" id="ARBA00023163"/>
    </source>
</evidence>
<feature type="DNA-binding region" description="H-T-H motif" evidence="4">
    <location>
        <begin position="42"/>
        <end position="61"/>
    </location>
</feature>
<sequence length="222" mass="24984">MNKSERTIISRRSRPAKDPLSKDLIVRTALEILKNQGLSGLSMRKIAKELDTGPSSLYVYVKNVQELRAYVLDYGLEKVVLSDNQDGHWKDELFDALESYLITLYESPGIAELALTTLPIGPNSLAMIEYILQRLHAGGIHSTSAAWGVDQLFIYATSVAFEQASRKQNGTAMDSLYVSYQSVDAKEYPIISSLKEELFSGEQERFRWGLEVILQGMLQMQK</sequence>
<feature type="domain" description="HTH tetR-type" evidence="5">
    <location>
        <begin position="19"/>
        <end position="79"/>
    </location>
</feature>
<evidence type="ECO:0000256" key="1">
    <source>
        <dbReference type="ARBA" id="ARBA00023015"/>
    </source>
</evidence>
<accession>A0AA90NU34</accession>
<dbReference type="GO" id="GO:0003677">
    <property type="term" value="F:DNA binding"/>
    <property type="evidence" value="ECO:0007669"/>
    <property type="project" value="UniProtKB-UniRule"/>
</dbReference>